<dbReference type="GeneID" id="94842482"/>
<sequence>MDIPPFGFQDFDENNNYSNNYHNYNCNHRSNIYKIFSKANTTLKNYFMNCNFISEHIFTNNINNISETHNTFNFFQFNEIHLIPTILSILINLFQMKLTLFRWKIFCQVLFQIVV</sequence>
<reference evidence="1" key="1">
    <citation type="submission" date="2016-10" db="EMBL/GenBank/DDBJ databases">
        <authorList>
            <person name="Benchimol M."/>
            <person name="Almeida L.G."/>
            <person name="Vasconcelos A.T."/>
            <person name="Perreira-Neves A."/>
            <person name="Rosa I.A."/>
            <person name="Tasca T."/>
            <person name="Bogo M.R."/>
            <person name="de Souza W."/>
        </authorList>
    </citation>
    <scope>NUCLEOTIDE SEQUENCE [LARGE SCALE GENOMIC DNA]</scope>
    <source>
        <strain evidence="1">K</strain>
    </source>
</reference>
<keyword evidence="2" id="KW-1185">Reference proteome</keyword>
<dbReference type="RefSeq" id="XP_068355030.1">
    <property type="nucleotide sequence ID" value="XM_068507778.1"/>
</dbReference>
<dbReference type="EMBL" id="MLAK01000891">
    <property type="protein sequence ID" value="OHT01894.1"/>
    <property type="molecule type" value="Genomic_DNA"/>
</dbReference>
<proteinExistence type="predicted"/>
<name>A0A1J4JWJ0_9EUKA</name>
<dbReference type="AlphaFoldDB" id="A0A1J4JWJ0"/>
<dbReference type="VEuPathDB" id="TrichDB:TRFO_31182"/>
<evidence type="ECO:0000313" key="1">
    <source>
        <dbReference type="EMBL" id="OHT01894.1"/>
    </source>
</evidence>
<evidence type="ECO:0000313" key="2">
    <source>
        <dbReference type="Proteomes" id="UP000179807"/>
    </source>
</evidence>
<gene>
    <name evidence="1" type="ORF">TRFO_31182</name>
</gene>
<organism evidence="1 2">
    <name type="scientific">Tritrichomonas foetus</name>
    <dbReference type="NCBI Taxonomy" id="1144522"/>
    <lineage>
        <taxon>Eukaryota</taxon>
        <taxon>Metamonada</taxon>
        <taxon>Parabasalia</taxon>
        <taxon>Tritrichomonadida</taxon>
        <taxon>Tritrichomonadidae</taxon>
        <taxon>Tritrichomonas</taxon>
    </lineage>
</organism>
<protein>
    <submittedName>
        <fullName evidence="1">Uncharacterized protein</fullName>
    </submittedName>
</protein>
<accession>A0A1J4JWJ0</accession>
<comment type="caution">
    <text evidence="1">The sequence shown here is derived from an EMBL/GenBank/DDBJ whole genome shotgun (WGS) entry which is preliminary data.</text>
</comment>
<dbReference type="Proteomes" id="UP000179807">
    <property type="component" value="Unassembled WGS sequence"/>
</dbReference>